<evidence type="ECO:0000256" key="2">
    <source>
        <dbReference type="ARBA" id="ARBA00007168"/>
    </source>
</evidence>
<dbReference type="InterPro" id="IPR012337">
    <property type="entry name" value="RNaseH-like_sf"/>
</dbReference>
<protein>
    <recommendedName>
        <fullName evidence="6">Choline transporter-like protein</fullName>
    </recommendedName>
</protein>
<dbReference type="Proteomes" id="UP000289340">
    <property type="component" value="Chromosome 1"/>
</dbReference>
<dbReference type="GO" id="GO:0005886">
    <property type="term" value="C:plasma membrane"/>
    <property type="evidence" value="ECO:0007669"/>
    <property type="project" value="UniProtKB-SubCell"/>
</dbReference>
<evidence type="ECO:0000256" key="4">
    <source>
        <dbReference type="ARBA" id="ARBA00022989"/>
    </source>
</evidence>
<dbReference type="PANTHER" id="PTHR37984">
    <property type="entry name" value="PROTEIN CBG26694"/>
    <property type="match status" value="1"/>
</dbReference>
<name>A0A445M0F1_GLYSO</name>
<evidence type="ECO:0000313" key="8">
    <source>
        <dbReference type="EMBL" id="RZC29062.1"/>
    </source>
</evidence>
<comment type="function">
    <text evidence="6">Choline transporter.</text>
</comment>
<dbReference type="InterPro" id="IPR001584">
    <property type="entry name" value="Integrase_cat-core"/>
</dbReference>
<keyword evidence="5 6" id="KW-0472">Membrane</keyword>
<dbReference type="Gene3D" id="3.30.420.10">
    <property type="entry name" value="Ribonuclease H-like superfamily/Ribonuclease H"/>
    <property type="match status" value="1"/>
</dbReference>
<evidence type="ECO:0000313" key="9">
    <source>
        <dbReference type="Proteomes" id="UP000289340"/>
    </source>
</evidence>
<evidence type="ECO:0000256" key="6">
    <source>
        <dbReference type="RuleBase" id="RU368066"/>
    </source>
</evidence>
<comment type="subcellular location">
    <subcellularLocation>
        <location evidence="6">Cell membrane</location>
        <topology evidence="6">Multi-pass membrane protein</topology>
    </subcellularLocation>
    <subcellularLocation>
        <location evidence="1">Membrane</location>
        <topology evidence="1">Multi-pass membrane protein</topology>
    </subcellularLocation>
</comment>
<comment type="caution">
    <text evidence="8">The sequence shown here is derived from an EMBL/GenBank/DDBJ whole genome shotgun (WGS) entry which is preliminary data.</text>
</comment>
<comment type="similarity">
    <text evidence="2 6">Belongs to the CTL (choline transporter-like) family.</text>
</comment>
<evidence type="ECO:0000256" key="1">
    <source>
        <dbReference type="ARBA" id="ARBA00004141"/>
    </source>
</evidence>
<dbReference type="InterPro" id="IPR050951">
    <property type="entry name" value="Retrovirus_Pol_polyprotein"/>
</dbReference>
<evidence type="ECO:0000256" key="5">
    <source>
        <dbReference type="ARBA" id="ARBA00023136"/>
    </source>
</evidence>
<sequence>MDFIQGLPKAQGKNVILVVVDRLTKYAHFIPLSHPFTAKDVAESFIKEVVKLHGFPSTIVSDRDKIFLSNFWSELFKMAGTKLKFSSVYHPQTDGQTEVVNRCLETYLRCLTRTKPKQWTTWLGWAEFWFNTNYNSSLKLTPFKALYGRDPPHLLRGTTIPSAVEEVNQLTQERDQILHDLKDNLTKAQVQMKAYADRSRRAVTLSVGDWVYLKLQPYRLKSLAKKRNEKLSPRFYGPYQIKKQIGLVAFELDLPPARKIHPVFHASLLKKAVAATANPQPLPLMLSEDLSSEFFQLKSKLSITILMVLLKFSFNWKIFRILKPLGNPWKSSRNSFPHFTLRTRLTSVSISAITPHIAVYGKSFNRSARDAWELFQSTGVETLVAYDCSGAVLLMGTIFGGLITGTCSGVWAWIKWNDRAFMIGSTSMLMGMILVGVAMVVVESAVTSIYICYAEDPLLIQRWDTEFFNQMSETLHQRLQHRSSRGAREVLTHDQLDSHASI</sequence>
<feature type="transmembrane region" description="Helical" evidence="6">
    <location>
        <begin position="421"/>
        <end position="442"/>
    </location>
</feature>
<feature type="domain" description="Integrase catalytic" evidence="7">
    <location>
        <begin position="1"/>
        <end position="150"/>
    </location>
</feature>
<dbReference type="InterPro" id="IPR056924">
    <property type="entry name" value="SH3_Tf2-1"/>
</dbReference>
<dbReference type="Pfam" id="PF24626">
    <property type="entry name" value="SH3_Tf2-1"/>
    <property type="match status" value="1"/>
</dbReference>
<dbReference type="Pfam" id="PF04515">
    <property type="entry name" value="Choline_transpo"/>
    <property type="match status" value="1"/>
</dbReference>
<dbReference type="AlphaFoldDB" id="A0A445M0F1"/>
<evidence type="ECO:0000256" key="3">
    <source>
        <dbReference type="ARBA" id="ARBA00022692"/>
    </source>
</evidence>
<proteinExistence type="inferred from homology"/>
<dbReference type="GO" id="GO:0003676">
    <property type="term" value="F:nucleic acid binding"/>
    <property type="evidence" value="ECO:0007669"/>
    <property type="project" value="InterPro"/>
</dbReference>
<keyword evidence="9" id="KW-1185">Reference proteome</keyword>
<dbReference type="SUPFAM" id="SSF53098">
    <property type="entry name" value="Ribonuclease H-like"/>
    <property type="match status" value="1"/>
</dbReference>
<dbReference type="GO" id="GO:0015074">
    <property type="term" value="P:DNA integration"/>
    <property type="evidence" value="ECO:0007669"/>
    <property type="project" value="InterPro"/>
</dbReference>
<dbReference type="PANTHER" id="PTHR37984:SF5">
    <property type="entry name" value="PROTEIN NYNRIN-LIKE"/>
    <property type="match status" value="1"/>
</dbReference>
<keyword evidence="4 6" id="KW-1133">Transmembrane helix</keyword>
<accession>A0A445M0F1</accession>
<dbReference type="InterPro" id="IPR007603">
    <property type="entry name" value="Choline_transptr-like"/>
</dbReference>
<organism evidence="8 9">
    <name type="scientific">Glycine soja</name>
    <name type="common">Wild soybean</name>
    <dbReference type="NCBI Taxonomy" id="3848"/>
    <lineage>
        <taxon>Eukaryota</taxon>
        <taxon>Viridiplantae</taxon>
        <taxon>Streptophyta</taxon>
        <taxon>Embryophyta</taxon>
        <taxon>Tracheophyta</taxon>
        <taxon>Spermatophyta</taxon>
        <taxon>Magnoliopsida</taxon>
        <taxon>eudicotyledons</taxon>
        <taxon>Gunneridae</taxon>
        <taxon>Pentapetalae</taxon>
        <taxon>rosids</taxon>
        <taxon>fabids</taxon>
        <taxon>Fabales</taxon>
        <taxon>Fabaceae</taxon>
        <taxon>Papilionoideae</taxon>
        <taxon>50 kb inversion clade</taxon>
        <taxon>NPAAA clade</taxon>
        <taxon>indigoferoid/millettioid clade</taxon>
        <taxon>Phaseoleae</taxon>
        <taxon>Glycine</taxon>
        <taxon>Glycine subgen. Soja</taxon>
    </lineage>
</organism>
<gene>
    <name evidence="8" type="ORF">D0Y65_000868</name>
</gene>
<comment type="caution">
    <text evidence="6">Lacks conserved residue(s) required for the propagation of feature annotation.</text>
</comment>
<dbReference type="GO" id="GO:0022857">
    <property type="term" value="F:transmembrane transporter activity"/>
    <property type="evidence" value="ECO:0007669"/>
    <property type="project" value="UniProtKB-UniRule"/>
</dbReference>
<keyword evidence="3 6" id="KW-0812">Transmembrane</keyword>
<dbReference type="InterPro" id="IPR036397">
    <property type="entry name" value="RNaseH_sf"/>
</dbReference>
<evidence type="ECO:0000259" key="7">
    <source>
        <dbReference type="PROSITE" id="PS50994"/>
    </source>
</evidence>
<feature type="transmembrane region" description="Helical" evidence="6">
    <location>
        <begin position="391"/>
        <end position="414"/>
    </location>
</feature>
<reference evidence="8 9" key="1">
    <citation type="submission" date="2018-09" db="EMBL/GenBank/DDBJ databases">
        <title>A high-quality reference genome of wild soybean provides a powerful tool to mine soybean genomes.</title>
        <authorList>
            <person name="Xie M."/>
            <person name="Chung C.Y.L."/>
            <person name="Li M.-W."/>
            <person name="Wong F.-L."/>
            <person name="Chan T.-F."/>
            <person name="Lam H.-M."/>
        </authorList>
    </citation>
    <scope>NUCLEOTIDE SEQUENCE [LARGE SCALE GENOMIC DNA]</scope>
    <source>
        <strain evidence="9">cv. W05</strain>
        <tissue evidence="8">Hypocotyl of etiolated seedlings</tissue>
    </source>
</reference>
<dbReference type="PROSITE" id="PS50994">
    <property type="entry name" value="INTEGRASE"/>
    <property type="match status" value="1"/>
</dbReference>
<dbReference type="EMBL" id="QZWG01000001">
    <property type="protein sequence ID" value="RZC29062.1"/>
    <property type="molecule type" value="Genomic_DNA"/>
</dbReference>